<evidence type="ECO:0000313" key="3">
    <source>
        <dbReference type="Proteomes" id="UP001281410"/>
    </source>
</evidence>
<comment type="caution">
    <text evidence="2">The sequence shown here is derived from an EMBL/GenBank/DDBJ whole genome shotgun (WGS) entry which is preliminary data.</text>
</comment>
<dbReference type="SUPFAM" id="SSF63570">
    <property type="entry name" value="PABC (PABP) domain"/>
    <property type="match status" value="1"/>
</dbReference>
<name>A0AAE0AZU0_9ROSI</name>
<keyword evidence="3" id="KW-1185">Reference proteome</keyword>
<dbReference type="EMBL" id="JANJYJ010000002">
    <property type="protein sequence ID" value="KAK3226604.1"/>
    <property type="molecule type" value="Genomic_DNA"/>
</dbReference>
<dbReference type="Gene3D" id="1.10.1900.10">
    <property type="entry name" value="c-terminal domain of poly(a) binding protein"/>
    <property type="match status" value="1"/>
</dbReference>
<evidence type="ECO:0000259" key="1">
    <source>
        <dbReference type="Pfam" id="PF00658"/>
    </source>
</evidence>
<reference evidence="2" key="1">
    <citation type="journal article" date="2023" name="Plant J.">
        <title>Genome sequences and population genomics provide insights into the demographic history, inbreeding, and mutation load of two 'living fossil' tree species of Dipteronia.</title>
        <authorList>
            <person name="Feng Y."/>
            <person name="Comes H.P."/>
            <person name="Chen J."/>
            <person name="Zhu S."/>
            <person name="Lu R."/>
            <person name="Zhang X."/>
            <person name="Li P."/>
            <person name="Qiu J."/>
            <person name="Olsen K.M."/>
            <person name="Qiu Y."/>
        </authorList>
    </citation>
    <scope>NUCLEOTIDE SEQUENCE</scope>
    <source>
        <strain evidence="2">NBL</strain>
    </source>
</reference>
<evidence type="ECO:0000313" key="2">
    <source>
        <dbReference type="EMBL" id="KAK3226604.1"/>
    </source>
</evidence>
<organism evidence="2 3">
    <name type="scientific">Dipteronia sinensis</name>
    <dbReference type="NCBI Taxonomy" id="43782"/>
    <lineage>
        <taxon>Eukaryota</taxon>
        <taxon>Viridiplantae</taxon>
        <taxon>Streptophyta</taxon>
        <taxon>Embryophyta</taxon>
        <taxon>Tracheophyta</taxon>
        <taxon>Spermatophyta</taxon>
        <taxon>Magnoliopsida</taxon>
        <taxon>eudicotyledons</taxon>
        <taxon>Gunneridae</taxon>
        <taxon>Pentapetalae</taxon>
        <taxon>rosids</taxon>
        <taxon>malvids</taxon>
        <taxon>Sapindales</taxon>
        <taxon>Sapindaceae</taxon>
        <taxon>Hippocastanoideae</taxon>
        <taxon>Acereae</taxon>
        <taxon>Dipteronia</taxon>
    </lineage>
</organism>
<dbReference type="GO" id="GO:0003723">
    <property type="term" value="F:RNA binding"/>
    <property type="evidence" value="ECO:0007669"/>
    <property type="project" value="InterPro"/>
</dbReference>
<dbReference type="AlphaFoldDB" id="A0AAE0AZU0"/>
<sequence length="128" mass="14568">MGHMPLYPLMLPRGRHRNLQFRDTSFSQPMPTEALVFTLANAIHEHQRTLLVEHMYPLVADHLEYENTTKVTCMLLEMDQTEQFPTTATTTTATGWKLKVNNNVTGQKLEVNNGATGWKLEIDVATKV</sequence>
<dbReference type="Pfam" id="PF00658">
    <property type="entry name" value="MLLE"/>
    <property type="match status" value="1"/>
</dbReference>
<protein>
    <recommendedName>
        <fullName evidence="1">PABC domain-containing protein</fullName>
    </recommendedName>
</protein>
<gene>
    <name evidence="2" type="ORF">Dsin_006466</name>
</gene>
<feature type="domain" description="PABC" evidence="1">
    <location>
        <begin position="39"/>
        <end position="85"/>
    </location>
</feature>
<dbReference type="Proteomes" id="UP001281410">
    <property type="component" value="Unassembled WGS sequence"/>
</dbReference>
<dbReference type="InterPro" id="IPR002004">
    <property type="entry name" value="PABP_HYD_C"/>
</dbReference>
<dbReference type="InterPro" id="IPR036053">
    <property type="entry name" value="PABP-dom"/>
</dbReference>
<proteinExistence type="predicted"/>
<accession>A0AAE0AZU0</accession>